<dbReference type="SUPFAM" id="SSF56747">
    <property type="entry name" value="Prim-pol domain"/>
    <property type="match status" value="1"/>
</dbReference>
<dbReference type="SMART" id="SM00943">
    <property type="entry name" value="Prim-Pol"/>
    <property type="match status" value="1"/>
</dbReference>
<protein>
    <recommendedName>
        <fullName evidence="2">DNA primase/polymerase bifunctional N-terminal domain-containing protein</fullName>
    </recommendedName>
</protein>
<dbReference type="Pfam" id="PF09250">
    <property type="entry name" value="Prim-Pol"/>
    <property type="match status" value="1"/>
</dbReference>
<feature type="domain" description="DNA primase/polymerase bifunctional N-terminal" evidence="2">
    <location>
        <begin position="13"/>
        <end position="172"/>
    </location>
</feature>
<evidence type="ECO:0000259" key="2">
    <source>
        <dbReference type="SMART" id="SM00943"/>
    </source>
</evidence>
<accession>A0A6G9ZDA4</accession>
<keyword evidence="1" id="KW-0175">Coiled coil</keyword>
<reference evidence="3 4" key="1">
    <citation type="journal article" date="2019" name="ACS Chem. Biol.">
        <title>Identification and Mobilization of a Cryptic Antibiotic Biosynthesis Gene Locus from a Human-Pathogenic Nocardia Isolate.</title>
        <authorList>
            <person name="Herisse M."/>
            <person name="Ishida K."/>
            <person name="Porter J.L."/>
            <person name="Howden B."/>
            <person name="Hertweck C."/>
            <person name="Stinear T.P."/>
            <person name="Pidot S.J."/>
        </authorList>
    </citation>
    <scope>NUCLEOTIDE SEQUENCE [LARGE SCALE GENOMIC DNA]</scope>
    <source>
        <strain evidence="3 4">AUSMDU00012715</strain>
    </source>
</reference>
<dbReference type="Proteomes" id="UP000500953">
    <property type="component" value="Chromosome"/>
</dbReference>
<sequence>MTGGPAAGTAAHLNFYLDRGCVVVPCRPGTKKLVRGAGEWTAEQSRSNRDALSGNAAMRNGTGGLLVVDVDAKNGGSLDVLAERFPGSTWTRTIQTVSKGEHGFGVQLVYALPDGFNVRPVVLVRDDQGRPMVEVAPFAMLPGSRARGADGVMRSYEVVRDMSPWSPTPELLAAVEGRPVVVETAEQIPADDDPVDARARLGSLLARIAAAGAGQRNEVFTQNALPVVRLCTVLGEDPEMALTTAYEQSGGGDRDWVTSAVRSAIRRAGEEPSGRLGLGPLAAGDLDRMQTWARFAPWPGKSGASDRRVFLAVVGACRDHARTDTALGKRKLALRAGLSEETVEAALKRLEAAGRLEIIKADPWVYRRPLLPSNDDTTHILPPLVRGISNTRDMCMGVGALHPLWSVPKTREGLGLDGRHGHLFDLVCAGLTSARALADHIRSRPDSVSRTLARLVEVELLVKTGIEYAPAPLAGELADRLALELGGIEVCAYRENRYRDEAKKWDDYRRSREEPEFRWDPLTGEQWLALPDGIRVEDIPVDGRSHADESTELSEDENERLAKEYEEFQRRRWHEKQELLQQLGLPNELYG</sequence>
<dbReference type="RefSeq" id="WP_167490669.1">
    <property type="nucleotide sequence ID" value="NZ_CP046173.1"/>
</dbReference>
<evidence type="ECO:0000256" key="1">
    <source>
        <dbReference type="SAM" id="Coils"/>
    </source>
</evidence>
<organism evidence="3 4">
    <name type="scientific">Nocardia terpenica</name>
    <dbReference type="NCBI Taxonomy" id="455432"/>
    <lineage>
        <taxon>Bacteria</taxon>
        <taxon>Bacillati</taxon>
        <taxon>Actinomycetota</taxon>
        <taxon>Actinomycetes</taxon>
        <taxon>Mycobacteriales</taxon>
        <taxon>Nocardiaceae</taxon>
        <taxon>Nocardia</taxon>
    </lineage>
</organism>
<name>A0A6G9ZDA4_9NOCA</name>
<evidence type="ECO:0000313" key="3">
    <source>
        <dbReference type="EMBL" id="QIS23327.1"/>
    </source>
</evidence>
<feature type="coiled-coil region" evidence="1">
    <location>
        <begin position="551"/>
        <end position="578"/>
    </location>
</feature>
<evidence type="ECO:0000313" key="4">
    <source>
        <dbReference type="Proteomes" id="UP000500953"/>
    </source>
</evidence>
<proteinExistence type="predicted"/>
<dbReference type="AlphaFoldDB" id="A0A6G9ZDA4"/>
<dbReference type="EMBL" id="CP046173">
    <property type="protein sequence ID" value="QIS23327.1"/>
    <property type="molecule type" value="Genomic_DNA"/>
</dbReference>
<gene>
    <name evidence="3" type="ORF">F6W96_38325</name>
</gene>
<dbReference type="InterPro" id="IPR015330">
    <property type="entry name" value="DNA_primase/pol_bifunc_N"/>
</dbReference>